<dbReference type="GO" id="GO:0005886">
    <property type="term" value="C:plasma membrane"/>
    <property type="evidence" value="ECO:0007669"/>
    <property type="project" value="UniProtKB-SubCell"/>
</dbReference>
<evidence type="ECO:0000313" key="10">
    <source>
        <dbReference type="Proteomes" id="UP000298642"/>
    </source>
</evidence>
<dbReference type="PRINTS" id="PR01837">
    <property type="entry name" value="MGTCSAPBPROT"/>
</dbReference>
<dbReference type="RefSeq" id="WP_025544438.1">
    <property type="nucleotide sequence ID" value="NZ_CAUWCU010000040.1"/>
</dbReference>
<feature type="transmembrane region" description="Helical" evidence="7">
    <location>
        <begin position="12"/>
        <end position="32"/>
    </location>
</feature>
<evidence type="ECO:0000256" key="7">
    <source>
        <dbReference type="SAM" id="Phobius"/>
    </source>
</evidence>
<dbReference type="InterPro" id="IPR003416">
    <property type="entry name" value="MgtC/SapB/SrpB/YhiD_fam"/>
</dbReference>
<keyword evidence="6 7" id="KW-0472">Membrane</keyword>
<sequence>MMEGLAYLREMNVASVLLRLTVAMLFGGFIGLERERKRRPAGFRTYMLVCLGAALTMLLSQYESYMVTHAWHETAMEIGLRTDVSRFGAQVINGIGFLGAGTIIVTGKQEVKGLTTAAGLWASACMGLAIGAGFYECVLLGFLLILLTNRLLPFVEDAIIESARNMNIYVEFQTLDNLGDIIARIKSQGGQIYEVDLDRGREERSKNPSAVFSIRLPGRHYHVRVLAAISELESVYTIDEI</sequence>
<dbReference type="EMBL" id="CP034413">
    <property type="protein sequence ID" value="QCI60012.1"/>
    <property type="molecule type" value="Genomic_DNA"/>
</dbReference>
<dbReference type="PANTHER" id="PTHR33778:SF1">
    <property type="entry name" value="MAGNESIUM TRANSPORTER YHID-RELATED"/>
    <property type="match status" value="1"/>
</dbReference>
<comment type="similarity">
    <text evidence="2">Belongs to the MgtC/SapB family.</text>
</comment>
<keyword evidence="10" id="KW-1185">Reference proteome</keyword>
<proteinExistence type="inferred from homology"/>
<dbReference type="Pfam" id="PF02308">
    <property type="entry name" value="MgtC"/>
    <property type="match status" value="1"/>
</dbReference>
<evidence type="ECO:0000256" key="4">
    <source>
        <dbReference type="ARBA" id="ARBA00022692"/>
    </source>
</evidence>
<feature type="transmembrane region" description="Helical" evidence="7">
    <location>
        <begin position="44"/>
        <end position="62"/>
    </location>
</feature>
<keyword evidence="3" id="KW-1003">Cell membrane</keyword>
<dbReference type="AlphaFoldDB" id="A0A4D7B145"/>
<name>A0A4D7B145_9FIRM</name>
<evidence type="ECO:0000256" key="5">
    <source>
        <dbReference type="ARBA" id="ARBA00022989"/>
    </source>
</evidence>
<evidence type="ECO:0000256" key="6">
    <source>
        <dbReference type="ARBA" id="ARBA00023136"/>
    </source>
</evidence>
<dbReference type="Proteomes" id="UP000298642">
    <property type="component" value="Chromosome"/>
</dbReference>
<keyword evidence="4 7" id="KW-0812">Transmembrane</keyword>
<accession>A0A4D7B145</accession>
<feature type="transmembrane region" description="Helical" evidence="7">
    <location>
        <begin position="87"/>
        <end position="106"/>
    </location>
</feature>
<evidence type="ECO:0000313" key="9">
    <source>
        <dbReference type="EMBL" id="QCI60012.1"/>
    </source>
</evidence>
<protein>
    <submittedName>
        <fullName evidence="9">MgtC/SapB family protein</fullName>
    </submittedName>
</protein>
<feature type="domain" description="MgtC/SapB/SrpB/YhiD N-terminal" evidence="8">
    <location>
        <begin position="20"/>
        <end position="156"/>
    </location>
</feature>
<dbReference type="InterPro" id="IPR049177">
    <property type="entry name" value="MgtC_SapB_SrpB_YhiD_N"/>
</dbReference>
<evidence type="ECO:0000256" key="3">
    <source>
        <dbReference type="ARBA" id="ARBA00022475"/>
    </source>
</evidence>
<reference evidence="10" key="1">
    <citation type="submission" date="2018-12" db="EMBL/GenBank/DDBJ databases">
        <title>Dusodibacter welbiota gen. nov., sp. nov., isolated from human faeces and emended description of the Oscillibacter genus.</title>
        <authorList>
            <person name="Le Roy T."/>
            <person name="Van der Smissen P."/>
            <person name="Delzenne N."/>
            <person name="Muccioli G."/>
            <person name="Collet J.F."/>
            <person name="Cani P.D."/>
        </authorList>
    </citation>
    <scope>NUCLEOTIDE SEQUENCE [LARGE SCALE GENOMIC DNA]</scope>
    <source>
        <strain evidence="10">J115</strain>
    </source>
</reference>
<dbReference type="PANTHER" id="PTHR33778">
    <property type="entry name" value="PROTEIN MGTC"/>
    <property type="match status" value="1"/>
</dbReference>
<evidence type="ECO:0000259" key="8">
    <source>
        <dbReference type="Pfam" id="PF02308"/>
    </source>
</evidence>
<feature type="transmembrane region" description="Helical" evidence="7">
    <location>
        <begin position="118"/>
        <end position="147"/>
    </location>
</feature>
<keyword evidence="5 7" id="KW-1133">Transmembrane helix</keyword>
<gene>
    <name evidence="9" type="ORF">EIO64_12925</name>
</gene>
<organism evidence="9 10">
    <name type="scientific">Dysosmobacter welbionis</name>
    <dbReference type="NCBI Taxonomy" id="2093857"/>
    <lineage>
        <taxon>Bacteria</taxon>
        <taxon>Bacillati</taxon>
        <taxon>Bacillota</taxon>
        <taxon>Clostridia</taxon>
        <taxon>Eubacteriales</taxon>
        <taxon>Oscillospiraceae</taxon>
        <taxon>Dysosmobacter</taxon>
    </lineage>
</organism>
<dbReference type="GeneID" id="89521496"/>
<comment type="subcellular location">
    <subcellularLocation>
        <location evidence="1">Cell membrane</location>
        <topology evidence="1">Multi-pass membrane protein</topology>
    </subcellularLocation>
</comment>
<dbReference type="KEGG" id="obj:EIO64_12925"/>
<evidence type="ECO:0000256" key="1">
    <source>
        <dbReference type="ARBA" id="ARBA00004651"/>
    </source>
</evidence>
<evidence type="ECO:0000256" key="2">
    <source>
        <dbReference type="ARBA" id="ARBA00009298"/>
    </source>
</evidence>